<evidence type="ECO:0000256" key="15">
    <source>
        <dbReference type="ARBA" id="ARBA00048740"/>
    </source>
</evidence>
<evidence type="ECO:0000256" key="4">
    <source>
        <dbReference type="ARBA" id="ARBA00018517"/>
    </source>
</evidence>
<evidence type="ECO:0000313" key="24">
    <source>
        <dbReference type="EMBL" id="CAF0722551.1"/>
    </source>
</evidence>
<evidence type="ECO:0000256" key="6">
    <source>
        <dbReference type="ARBA" id="ARBA00022553"/>
    </source>
</evidence>
<keyword evidence="10" id="KW-0805">Transcription regulation</keyword>
<evidence type="ECO:0000256" key="21">
    <source>
        <dbReference type="ARBA" id="ARBA00079339"/>
    </source>
</evidence>
<dbReference type="GO" id="GO:0005737">
    <property type="term" value="C:cytoplasm"/>
    <property type="evidence" value="ECO:0007669"/>
    <property type="project" value="UniProtKB-SubCell"/>
</dbReference>
<dbReference type="GO" id="GO:0015030">
    <property type="term" value="C:Cajal body"/>
    <property type="evidence" value="ECO:0007669"/>
    <property type="project" value="UniProtKB-SubCell"/>
</dbReference>
<gene>
    <name evidence="24" type="ORF">OVA965_LOCUS157</name>
    <name evidence="25" type="ORF">TMI583_LOCUS157</name>
</gene>
<feature type="region of interest" description="Disordered" evidence="23">
    <location>
        <begin position="106"/>
        <end position="127"/>
    </location>
</feature>
<accession>A0A8S2CQK0</accession>
<evidence type="ECO:0000256" key="3">
    <source>
        <dbReference type="ARBA" id="ARBA00004604"/>
    </source>
</evidence>
<evidence type="ECO:0000256" key="17">
    <source>
        <dbReference type="ARBA" id="ARBA00049075"/>
    </source>
</evidence>
<comment type="subcellular location">
    <subcellularLocation>
        <location evidence="2">Cytoplasm</location>
    </subcellularLocation>
    <subcellularLocation>
        <location evidence="1">Nucleus</location>
        <location evidence="1">Cajal body</location>
    </subcellularLocation>
    <subcellularLocation>
        <location evidence="3">Nucleus</location>
        <location evidence="3">Nucleolus</location>
    </subcellularLocation>
</comment>
<keyword evidence="11" id="KW-0804">Transcription</keyword>
<evidence type="ECO:0000256" key="9">
    <source>
        <dbReference type="ARBA" id="ARBA00022691"/>
    </source>
</evidence>
<evidence type="ECO:0000256" key="13">
    <source>
        <dbReference type="ARBA" id="ARBA00025783"/>
    </source>
</evidence>
<evidence type="ECO:0000256" key="19">
    <source>
        <dbReference type="ARBA" id="ARBA00057179"/>
    </source>
</evidence>
<evidence type="ECO:0000256" key="22">
    <source>
        <dbReference type="ARBA" id="ARBA00081504"/>
    </source>
</evidence>
<comment type="function">
    <text evidence="19">Catalyzes the 2 serial methylation steps for the conversion of the 7-monomethylguanosine (m(7)G) caps of snRNAs and snoRNAs to a 2,2,7-trimethylguanosine (m(2,2,7)G) cap structure. The enzyme is specific for guanine, and N7 methylation must precede N2 methylation. Hypermethylation of the m7G cap of U snRNAs leads to their concentration in nuclear foci, their colocalization with coilin and the formation of canonical Cajal bodies (CBs). Plays a role in transcriptional regulation.</text>
</comment>
<dbReference type="InterPro" id="IPR029063">
    <property type="entry name" value="SAM-dependent_MTases_sf"/>
</dbReference>
<evidence type="ECO:0000256" key="2">
    <source>
        <dbReference type="ARBA" id="ARBA00004496"/>
    </source>
</evidence>
<dbReference type="GO" id="GO:0071164">
    <property type="term" value="F:RNA cap trimethylguanosine synthase activity"/>
    <property type="evidence" value="ECO:0007669"/>
    <property type="project" value="TreeGrafter"/>
</dbReference>
<dbReference type="InterPro" id="IPR019012">
    <property type="entry name" value="RNA_cap_Gua-N2-MeTrfase"/>
</dbReference>
<evidence type="ECO:0000256" key="20">
    <source>
        <dbReference type="ARBA" id="ARBA00064494"/>
    </source>
</evidence>
<evidence type="ECO:0000256" key="11">
    <source>
        <dbReference type="ARBA" id="ARBA00023163"/>
    </source>
</evidence>
<sequence length="597" mass="68734">MVRSGSGPVANVSVTLDDSEHKHNIKFVLSRVLLNDLNLLKWSMYNKPKKLEIDQITDNLAELDVKNNPEDEPLDEETLAMIQMGLPTSFTSSLIHRYVPSHRKQYSYSSDDQINSEESKLQQDEQSIDDKNDLKKWLSYWDAEGYKIASDSWMYQNDNSTTNDTSTSSDSGINDEQHLTDLWREHYLTTYDNKLKEYCTRENIDYETFYQLISDSYYGGAGDLEEAMSFDEEETLTINTKVERRNDAGADVESCKKQKLSKVSDKDERRQTRETFKRLGLYVADTNSTNNIIASNVHLLSNYKQLSNGLILKKAIRIHTQWLNDNDSLKMVDSVELSIDDDQEKKKDDVFVRDIIHDNLSLTNGDKQRKKKQKAKSLIVDKNSVPDEFQNDRELLKYWLQRYRLFSKFDEGVVLDREGWFSVTPEKIARHIAKRCQCDVIIDAFCGVGGNAIQFAFTCKKVIAIDIDPKKIECARQNARIYGVEDRIEFVQGDFIKLASTLKADIVFLSPPWGGPSYDLIELFDLEKNIELNGFHVFQTAQNISKNIAYFLPRNINIAQVISLACDGSSMEFEQHFLNNRLKTVTAYFGELAKHCE</sequence>
<evidence type="ECO:0000256" key="5">
    <source>
        <dbReference type="ARBA" id="ARBA00022490"/>
    </source>
</evidence>
<evidence type="ECO:0000313" key="26">
    <source>
        <dbReference type="Proteomes" id="UP000677228"/>
    </source>
</evidence>
<keyword evidence="6" id="KW-0597">Phosphoprotein</keyword>
<reference evidence="24" key="1">
    <citation type="submission" date="2021-02" db="EMBL/GenBank/DDBJ databases">
        <authorList>
            <person name="Nowell W R."/>
        </authorList>
    </citation>
    <scope>NUCLEOTIDE SEQUENCE</scope>
</reference>
<evidence type="ECO:0000256" key="12">
    <source>
        <dbReference type="ARBA" id="ARBA00023242"/>
    </source>
</evidence>
<dbReference type="FunFam" id="3.40.50.150:FF:000066">
    <property type="entry name" value="Trimethylguanosine synthase 1"/>
    <property type="match status" value="1"/>
</dbReference>
<evidence type="ECO:0000256" key="1">
    <source>
        <dbReference type="ARBA" id="ARBA00004408"/>
    </source>
</evidence>
<evidence type="ECO:0000256" key="8">
    <source>
        <dbReference type="ARBA" id="ARBA00022679"/>
    </source>
</evidence>
<evidence type="ECO:0000256" key="18">
    <source>
        <dbReference type="ARBA" id="ARBA00049790"/>
    </source>
</evidence>
<comment type="similarity">
    <text evidence="13">Belongs to the methyltransferase superfamily. Trimethylguanosine synthase family.</text>
</comment>
<dbReference type="Proteomes" id="UP000682733">
    <property type="component" value="Unassembled WGS sequence"/>
</dbReference>
<dbReference type="AlphaFoldDB" id="A0A8S2CQK0"/>
<feature type="compositionally biased region" description="Basic and acidic residues" evidence="23">
    <location>
        <begin position="117"/>
        <end position="127"/>
    </location>
</feature>
<comment type="catalytic activity">
    <reaction evidence="14">
        <text>a 5'-end (N(2),N(7)-dimethyl 5'-triphosphoguanosine)-ribonucleoside in snoRNA + S-adenosyl-L-methionine = a 5'-end (N(2),N(2),N(7)-trimethyl 5'-triphosphoguanosine)-ribonucleoside in snoRNA + S-adenosyl-L-homocysteine + H(+)</text>
        <dbReference type="Rhea" id="RHEA:78507"/>
        <dbReference type="Rhea" id="RHEA-COMP:19088"/>
        <dbReference type="Rhea" id="RHEA-COMP:19090"/>
        <dbReference type="ChEBI" id="CHEBI:15378"/>
        <dbReference type="ChEBI" id="CHEBI:57856"/>
        <dbReference type="ChEBI" id="CHEBI:59789"/>
        <dbReference type="ChEBI" id="CHEBI:167623"/>
        <dbReference type="ChEBI" id="CHEBI:172880"/>
    </reaction>
    <physiologicalReaction direction="left-to-right" evidence="14">
        <dbReference type="Rhea" id="RHEA:78508"/>
    </physiologicalReaction>
</comment>
<dbReference type="EMBL" id="CAJNOK010000014">
    <property type="protein sequence ID" value="CAF0722551.1"/>
    <property type="molecule type" value="Genomic_DNA"/>
</dbReference>
<keyword evidence="9" id="KW-0949">S-adenosyl-L-methionine</keyword>
<evidence type="ECO:0000256" key="10">
    <source>
        <dbReference type="ARBA" id="ARBA00023015"/>
    </source>
</evidence>
<proteinExistence type="inferred from homology"/>
<comment type="catalytic activity">
    <reaction evidence="17">
        <text>a 5'-end (N(7)-methyl 5'-triphosphoguanosine)-ribonucleoside in snRNA + S-adenosyl-L-methionine = a 5'-end (N(2),N(7)-dimethyl 5'-triphosphoguanosine)-ribonucleoside in snRNA + S-adenosyl-L-homocysteine + H(+)</text>
        <dbReference type="Rhea" id="RHEA:78471"/>
        <dbReference type="Rhea" id="RHEA-COMP:19085"/>
        <dbReference type="Rhea" id="RHEA-COMP:19087"/>
        <dbReference type="ChEBI" id="CHEBI:15378"/>
        <dbReference type="ChEBI" id="CHEBI:57856"/>
        <dbReference type="ChEBI" id="CHEBI:59789"/>
        <dbReference type="ChEBI" id="CHEBI:156461"/>
        <dbReference type="ChEBI" id="CHEBI:172880"/>
    </reaction>
    <physiologicalReaction direction="left-to-right" evidence="17">
        <dbReference type="Rhea" id="RHEA:78472"/>
    </physiologicalReaction>
</comment>
<dbReference type="Pfam" id="PF09445">
    <property type="entry name" value="Methyltransf_15"/>
    <property type="match status" value="1"/>
</dbReference>
<keyword evidence="8" id="KW-0808">Transferase</keyword>
<dbReference type="CDD" id="cd02440">
    <property type="entry name" value="AdoMet_MTases"/>
    <property type="match status" value="1"/>
</dbReference>
<evidence type="ECO:0000256" key="14">
    <source>
        <dbReference type="ARBA" id="ARBA00047418"/>
    </source>
</evidence>
<dbReference type="Gene3D" id="3.40.50.150">
    <property type="entry name" value="Vaccinia Virus protein VP39"/>
    <property type="match status" value="1"/>
</dbReference>
<dbReference type="SUPFAM" id="SSF53335">
    <property type="entry name" value="S-adenosyl-L-methionine-dependent methyltransferases"/>
    <property type="match status" value="1"/>
</dbReference>
<name>A0A8S2CQK0_9BILA</name>
<comment type="catalytic activity">
    <reaction evidence="15">
        <text>a 5'-end (N(7)-methyl 5'-triphosphoguanosine)-ribonucleoside in snoRNA + S-adenosyl-L-methionine = a 5'-end (N(2),N(7)-dimethyl 5'-triphosphoguanosine)-ribonucleoside in snoRNA + S-adenosyl-L-homocysteine + H(+)</text>
        <dbReference type="Rhea" id="RHEA:78475"/>
        <dbReference type="Rhea" id="RHEA-COMP:19086"/>
        <dbReference type="Rhea" id="RHEA-COMP:19088"/>
        <dbReference type="ChEBI" id="CHEBI:15378"/>
        <dbReference type="ChEBI" id="CHEBI:57856"/>
        <dbReference type="ChEBI" id="CHEBI:59789"/>
        <dbReference type="ChEBI" id="CHEBI:156461"/>
        <dbReference type="ChEBI" id="CHEBI:172880"/>
    </reaction>
    <physiologicalReaction direction="left-to-right" evidence="15">
        <dbReference type="Rhea" id="RHEA:78476"/>
    </physiologicalReaction>
</comment>
<protein>
    <recommendedName>
        <fullName evidence="4">Trimethylguanosine synthase</fullName>
    </recommendedName>
    <alternativeName>
        <fullName evidence="18">Cap-specific guanine-N(2) methyltransferase</fullName>
    </alternativeName>
    <alternativeName>
        <fullName evidence="21">Nuclear receptor coactivator 6-interacting protein</fullName>
    </alternativeName>
    <alternativeName>
        <fullName evidence="22">PRIP-interacting protein with methyltransferase motif</fullName>
    </alternativeName>
</protein>
<dbReference type="Proteomes" id="UP000677228">
    <property type="component" value="Unassembled WGS sequence"/>
</dbReference>
<keyword evidence="5" id="KW-0963">Cytoplasm</keyword>
<dbReference type="PANTHER" id="PTHR14741">
    <property type="entry name" value="S-ADENOSYLMETHIONINE-DEPENDENT METHYLTRANSFERASE RELATED"/>
    <property type="match status" value="1"/>
</dbReference>
<keyword evidence="7" id="KW-0489">Methyltransferase</keyword>
<comment type="catalytic activity">
    <reaction evidence="16">
        <text>a 5'-end (N(2),N(7)-dimethyl 5'-triphosphoguanosine)-ribonucleoside in snRNA + S-adenosyl-L-methionine = a 5'-end (N(2),N(2),N(7)-trimethyl 5'-triphosphoguanosine)-ribonucleoside in snRNA + S-adenosyl-L-homocysteine + H(+)</text>
        <dbReference type="Rhea" id="RHEA:78479"/>
        <dbReference type="Rhea" id="RHEA-COMP:19087"/>
        <dbReference type="Rhea" id="RHEA-COMP:19089"/>
        <dbReference type="ChEBI" id="CHEBI:15378"/>
        <dbReference type="ChEBI" id="CHEBI:57856"/>
        <dbReference type="ChEBI" id="CHEBI:59789"/>
        <dbReference type="ChEBI" id="CHEBI:167623"/>
        <dbReference type="ChEBI" id="CHEBI:172880"/>
    </reaction>
    <physiologicalReaction direction="left-to-right" evidence="16">
        <dbReference type="Rhea" id="RHEA:78480"/>
    </physiologicalReaction>
</comment>
<keyword evidence="12" id="KW-0539">Nucleus</keyword>
<evidence type="ECO:0000256" key="7">
    <source>
        <dbReference type="ARBA" id="ARBA00022603"/>
    </source>
</evidence>
<dbReference type="PANTHER" id="PTHR14741:SF32">
    <property type="entry name" value="TRIMETHYLGUANOSINE SYNTHASE"/>
    <property type="match status" value="1"/>
</dbReference>
<dbReference type="EMBL" id="CAJOBA010000014">
    <property type="protein sequence ID" value="CAF3494438.1"/>
    <property type="molecule type" value="Genomic_DNA"/>
</dbReference>
<evidence type="ECO:0000313" key="25">
    <source>
        <dbReference type="EMBL" id="CAF3494438.1"/>
    </source>
</evidence>
<evidence type="ECO:0000256" key="23">
    <source>
        <dbReference type="SAM" id="MobiDB-lite"/>
    </source>
</evidence>
<dbReference type="GO" id="GO:0005730">
    <property type="term" value="C:nucleolus"/>
    <property type="evidence" value="ECO:0007669"/>
    <property type="project" value="UniProtKB-SubCell"/>
</dbReference>
<comment type="caution">
    <text evidence="24">The sequence shown here is derived from an EMBL/GenBank/DDBJ whole genome shotgun (WGS) entry which is preliminary data.</text>
</comment>
<comment type="subunit">
    <text evidence="20">May form homooligomers. Interacts with CREBBP/CBP, EED/WAIT1, EP300/P300, NCOA6/PRIP, PPARBP/PBP and SMN.</text>
</comment>
<evidence type="ECO:0000256" key="16">
    <source>
        <dbReference type="ARBA" id="ARBA00048763"/>
    </source>
</evidence>
<organism evidence="24 26">
    <name type="scientific">Didymodactylos carnosus</name>
    <dbReference type="NCBI Taxonomy" id="1234261"/>
    <lineage>
        <taxon>Eukaryota</taxon>
        <taxon>Metazoa</taxon>
        <taxon>Spiralia</taxon>
        <taxon>Gnathifera</taxon>
        <taxon>Rotifera</taxon>
        <taxon>Eurotatoria</taxon>
        <taxon>Bdelloidea</taxon>
        <taxon>Philodinida</taxon>
        <taxon>Philodinidae</taxon>
        <taxon>Didymodactylos</taxon>
    </lineage>
</organism>